<name>A0A5C3QIV8_9AGAR</name>
<evidence type="ECO:0000313" key="3">
    <source>
        <dbReference type="Proteomes" id="UP000305067"/>
    </source>
</evidence>
<organism evidence="2 3">
    <name type="scientific">Pterulicium gracile</name>
    <dbReference type="NCBI Taxonomy" id="1884261"/>
    <lineage>
        <taxon>Eukaryota</taxon>
        <taxon>Fungi</taxon>
        <taxon>Dikarya</taxon>
        <taxon>Basidiomycota</taxon>
        <taxon>Agaricomycotina</taxon>
        <taxon>Agaricomycetes</taxon>
        <taxon>Agaricomycetidae</taxon>
        <taxon>Agaricales</taxon>
        <taxon>Pleurotineae</taxon>
        <taxon>Pterulaceae</taxon>
        <taxon>Pterulicium</taxon>
    </lineage>
</organism>
<keyword evidence="1" id="KW-1133">Transmembrane helix</keyword>
<dbReference type="PANTHER" id="PTHR34187">
    <property type="entry name" value="FGR18P"/>
    <property type="match status" value="1"/>
</dbReference>
<dbReference type="AlphaFoldDB" id="A0A5C3QIV8"/>
<feature type="transmembrane region" description="Helical" evidence="1">
    <location>
        <begin position="62"/>
        <end position="83"/>
    </location>
</feature>
<sequence length="129" mass="13917">MAILVKNEGSTARDFCMLERNFLAHIKLGVLLALLAFSILLHTRLMEEEEPDVDQNQPKARIAMASLQIAGALASIAAGYYGYHSGSKDLLAMRAFLGNEKPQLTIVTAISGIVLVTCIVVFVSDVALV</sequence>
<gene>
    <name evidence="2" type="ORF">BDV98DRAFT_566469</name>
</gene>
<accession>A0A5C3QIV8</accession>
<dbReference type="PANTHER" id="PTHR34187:SF2">
    <property type="entry name" value="DUF202 DOMAIN-CONTAINING PROTEIN"/>
    <property type="match status" value="1"/>
</dbReference>
<dbReference type="InterPro" id="IPR052053">
    <property type="entry name" value="IM_YidH-like"/>
</dbReference>
<dbReference type="OrthoDB" id="5525680at2759"/>
<feature type="transmembrane region" description="Helical" evidence="1">
    <location>
        <begin position="104"/>
        <end position="123"/>
    </location>
</feature>
<dbReference type="EMBL" id="ML178823">
    <property type="protein sequence ID" value="TFL01965.1"/>
    <property type="molecule type" value="Genomic_DNA"/>
</dbReference>
<keyword evidence="3" id="KW-1185">Reference proteome</keyword>
<dbReference type="Proteomes" id="UP000305067">
    <property type="component" value="Unassembled WGS sequence"/>
</dbReference>
<protein>
    <recommendedName>
        <fullName evidence="4">DUF202 domain-containing protein</fullName>
    </recommendedName>
</protein>
<keyword evidence="1" id="KW-0472">Membrane</keyword>
<feature type="transmembrane region" description="Helical" evidence="1">
    <location>
        <begin position="21"/>
        <end position="42"/>
    </location>
</feature>
<evidence type="ECO:0000313" key="2">
    <source>
        <dbReference type="EMBL" id="TFL01965.1"/>
    </source>
</evidence>
<proteinExistence type="predicted"/>
<evidence type="ECO:0008006" key="4">
    <source>
        <dbReference type="Google" id="ProtNLM"/>
    </source>
</evidence>
<evidence type="ECO:0000256" key="1">
    <source>
        <dbReference type="SAM" id="Phobius"/>
    </source>
</evidence>
<keyword evidence="1" id="KW-0812">Transmembrane</keyword>
<reference evidence="2 3" key="1">
    <citation type="journal article" date="2019" name="Nat. Ecol. Evol.">
        <title>Megaphylogeny resolves global patterns of mushroom evolution.</title>
        <authorList>
            <person name="Varga T."/>
            <person name="Krizsan K."/>
            <person name="Foldi C."/>
            <person name="Dima B."/>
            <person name="Sanchez-Garcia M."/>
            <person name="Sanchez-Ramirez S."/>
            <person name="Szollosi G.J."/>
            <person name="Szarkandi J.G."/>
            <person name="Papp V."/>
            <person name="Albert L."/>
            <person name="Andreopoulos W."/>
            <person name="Angelini C."/>
            <person name="Antonin V."/>
            <person name="Barry K.W."/>
            <person name="Bougher N.L."/>
            <person name="Buchanan P."/>
            <person name="Buyck B."/>
            <person name="Bense V."/>
            <person name="Catcheside P."/>
            <person name="Chovatia M."/>
            <person name="Cooper J."/>
            <person name="Damon W."/>
            <person name="Desjardin D."/>
            <person name="Finy P."/>
            <person name="Geml J."/>
            <person name="Haridas S."/>
            <person name="Hughes K."/>
            <person name="Justo A."/>
            <person name="Karasinski D."/>
            <person name="Kautmanova I."/>
            <person name="Kiss B."/>
            <person name="Kocsube S."/>
            <person name="Kotiranta H."/>
            <person name="LaButti K.M."/>
            <person name="Lechner B.E."/>
            <person name="Liimatainen K."/>
            <person name="Lipzen A."/>
            <person name="Lukacs Z."/>
            <person name="Mihaltcheva S."/>
            <person name="Morgado L.N."/>
            <person name="Niskanen T."/>
            <person name="Noordeloos M.E."/>
            <person name="Ohm R.A."/>
            <person name="Ortiz-Santana B."/>
            <person name="Ovrebo C."/>
            <person name="Racz N."/>
            <person name="Riley R."/>
            <person name="Savchenko A."/>
            <person name="Shiryaev A."/>
            <person name="Soop K."/>
            <person name="Spirin V."/>
            <person name="Szebenyi C."/>
            <person name="Tomsovsky M."/>
            <person name="Tulloss R.E."/>
            <person name="Uehling J."/>
            <person name="Grigoriev I.V."/>
            <person name="Vagvolgyi C."/>
            <person name="Papp T."/>
            <person name="Martin F.M."/>
            <person name="Miettinen O."/>
            <person name="Hibbett D.S."/>
            <person name="Nagy L.G."/>
        </authorList>
    </citation>
    <scope>NUCLEOTIDE SEQUENCE [LARGE SCALE GENOMIC DNA]</scope>
    <source>
        <strain evidence="2 3">CBS 309.79</strain>
    </source>
</reference>